<name>A0A7Y0DQN1_9GAMM</name>
<dbReference type="EMBL" id="JABBMT010000002">
    <property type="protein sequence ID" value="NMM39678.1"/>
    <property type="molecule type" value="Genomic_DNA"/>
</dbReference>
<dbReference type="AlphaFoldDB" id="A0A7Y0DQN1"/>
<reference evidence="1" key="1">
    <citation type="submission" date="2020-04" db="EMBL/GenBank/DDBJ databases">
        <title>Genome Sequencing for Pseudoaltermonas arctica.</title>
        <authorList>
            <person name="Elkins N.S."/>
        </authorList>
    </citation>
    <scope>NUCLEOTIDE SEQUENCE [LARGE SCALE GENOMIC DNA]</scope>
    <source>
        <strain evidence="1">NEC-BIFX-2020_0012</strain>
    </source>
</reference>
<dbReference type="Proteomes" id="UP000570493">
    <property type="component" value="Unassembled WGS sequence"/>
</dbReference>
<protein>
    <submittedName>
        <fullName evidence="1">Uncharacterized protein</fullName>
    </submittedName>
</protein>
<keyword evidence="2" id="KW-1185">Reference proteome</keyword>
<evidence type="ECO:0000313" key="2">
    <source>
        <dbReference type="Proteomes" id="UP000570493"/>
    </source>
</evidence>
<comment type="caution">
    <text evidence="1">The sequence shown here is derived from an EMBL/GenBank/DDBJ whole genome shotgun (WGS) entry which is preliminary data.</text>
</comment>
<gene>
    <name evidence="1" type="ORF">HHO47_02200</name>
</gene>
<evidence type="ECO:0000313" key="1">
    <source>
        <dbReference type="EMBL" id="NMM39678.1"/>
    </source>
</evidence>
<organism evidence="1 2">
    <name type="scientific">Pseudoalteromonas arctica</name>
    <dbReference type="NCBI Taxonomy" id="394751"/>
    <lineage>
        <taxon>Bacteria</taxon>
        <taxon>Pseudomonadati</taxon>
        <taxon>Pseudomonadota</taxon>
        <taxon>Gammaproteobacteria</taxon>
        <taxon>Alteromonadales</taxon>
        <taxon>Pseudoalteromonadaceae</taxon>
        <taxon>Pseudoalteromonas</taxon>
    </lineage>
</organism>
<dbReference type="RefSeq" id="WP_169018468.1">
    <property type="nucleotide sequence ID" value="NZ_JABBMT010000002.1"/>
</dbReference>
<sequence>MPSFEPSFYRMKLNTLNEDVENTTFSKSDYSEYWEHLRTQWHDAAGRGVNTREMTPLITTYDELLEQNIKLTNVKERCAEHFEQLQKLLNQSAHQHEQFTDIMSLLSNQSQERDRTLRTSENMAKQVEEQQKLVAAIKQAANSHVKPI</sequence>
<accession>A0A7Y0DQN1</accession>
<proteinExistence type="predicted"/>